<keyword evidence="2" id="KW-0472">Membrane</keyword>
<feature type="compositionally biased region" description="Basic and acidic residues" evidence="1">
    <location>
        <begin position="1660"/>
        <end position="1674"/>
    </location>
</feature>
<feature type="compositionally biased region" description="Basic and acidic residues" evidence="1">
    <location>
        <begin position="1531"/>
        <end position="1558"/>
    </location>
</feature>
<feature type="region of interest" description="Disordered" evidence="1">
    <location>
        <begin position="1640"/>
        <end position="1978"/>
    </location>
</feature>
<feature type="region of interest" description="Disordered" evidence="1">
    <location>
        <begin position="1263"/>
        <end position="1307"/>
    </location>
</feature>
<evidence type="ECO:0000256" key="2">
    <source>
        <dbReference type="SAM" id="Phobius"/>
    </source>
</evidence>
<dbReference type="EMBL" id="FXUG01000003">
    <property type="protein sequence ID" value="SMP51958.1"/>
    <property type="molecule type" value="Genomic_DNA"/>
</dbReference>
<feature type="compositionally biased region" description="Polar residues" evidence="1">
    <location>
        <begin position="1765"/>
        <end position="1783"/>
    </location>
</feature>
<keyword evidence="4" id="KW-1185">Reference proteome</keyword>
<feature type="compositionally biased region" description="Basic and acidic residues" evidence="1">
    <location>
        <begin position="1799"/>
        <end position="1815"/>
    </location>
</feature>
<feature type="compositionally biased region" description="Polar residues" evidence="1">
    <location>
        <begin position="1816"/>
        <end position="1835"/>
    </location>
</feature>
<evidence type="ECO:0000313" key="3">
    <source>
        <dbReference type="EMBL" id="SMP51958.1"/>
    </source>
</evidence>
<comment type="caution">
    <text evidence="3">The sequence shown here is derived from an EMBL/GenBank/DDBJ whole genome shotgun (WGS) entry which is preliminary data.</text>
</comment>
<accession>A0ABY1PYH0</accession>
<dbReference type="Proteomes" id="UP001158067">
    <property type="component" value="Unassembled WGS sequence"/>
</dbReference>
<sequence length="2036" mass="223947">MSDATGLGTSSVMMRRSAATGGGQTGAHEASLRLPTQVALERFANRRARLLKIRGVAIGVTVLVFGLALLAMADHFLRWSTPWRVVGSLVVNAIAIASAWRSGIRDSRKRDWSAIARSIETTTPALHEQMISAVELRDTDSENGSIEFRKALQDQVASAVSQLPIPKLLPWSLIRRPLFGALAAVGLMLVSGLIPSWQMPRRMARAFLPIVPIERASLTKIQILRPSPASRSVAEGDLVAIAVAVERLGNGDVTVQWRSETTPVESLVMSPRQMLDSSTQDRAGETFAVNLPVHQAPVSYRVLAGDAETLWHQLTPRPRPKMVGFHKRYRFPDYAKLADLVVEEPDGDLSSFVGTVAEVTVKFDQPVRDVELLFGGRGSVTRVPASGEKDSLTEFQYQVPIKTSGSYRIDSVGTESELNNPFAPRFSIDPVIDQAPTATWNEGTLERQIVSPVAVLKIGGMLEDDLPMDQYVQQIVLDDGPVISRNIALNPVVAVDDAKTTASQFPAFRQISPVSIQWDMMRSTGTGDDVPLPSGSLLKTRLVAVDRAGNRGASPWMEVFIAGSDFDADRHERLRGYRVLVRRTQAWLNELADLAGEVQLASQKGKAEENDVVILEPEWSARVADLRSRWSEISGIPVIADDDFQTTIDTGPDASPLVSIAELVSRTSDSVESDRWVALDHFAFQSVWELDRCLNQWALSNEAAKLNQTQSDGTKGRRSPVVQQVAGVASRSEKAAKQAAEMSGWMLSLELSAGVLKDLLSIESNMGLIADPNATVPIERLPGQAELIVERLHQVDDLLSGMEKDLPLSSRRYQDNLHRQLGEIAERVEEIHGKLLLDRDPDVVIHFRESMQDATDQLRSRVMRHLLQSEVFQRLAANTRELNRRESQSSRMIESVQKARRDWRHAGDQVRKARLRQDTSELDAASQRDRELQFEYDANLDLATNAYQRMEVVERSRRDSMVQAASDWKLIRNSLQVITKVDFEPLPEQTIDGTWRVLVESAAILESGQQVIRLARQLQDLADRERYGQSVVDALIHQTARLEHFHVVSEVPLQRLRESGVEADVISDLQDARWDQDFQQSRQWMTSRRNELGDFLSVTDPVQRMASRYQAGLPIIEKAMEDARSRLRQLLPTTGELARRAAEEAKKQSTQEGGGGDPPSAEADQKRLEEYIDAVVENLADRANTADYRDESQRELARDADATIAKIADLMEAIANADRIEAGESDTGESIADPSGAKPASGAEKANSLDELSETLQTAAEHFDAADSGASVESTRQDLRGGVPSNEAADDAQNAESTSRAANESPEELLKKLERQLARDQAMQNDLAEISQETVAAVEQTVRSVAQQEQNLRSELEKSDAAFWERKRQLRDQFQAMVDQARAVNDHWLGMAENASVWKQDSKALDVISESRLQVREALERAAQVQGDDSLLDDLEKAVVELRESLGRAVADVQPVQETATSQSDEEVYKTEKERQQRARQLESAQRRTQNLWLKSLTEQSKNWKYRRDEAKRRVQNSEKELANAHQQLRQADEQLKKHADADWAQRGATESRQRVDAAEASVKQTKLTQQAAGLAEQEAIDRLSTERKKSVQDLEAKDPKAELLARVTGKSVGELSRVVDSLKQLEDQSELAASLSPLPRRSKELSGKQAQVNRAIRQASEDLRRAARHEQRLGKPQAAKVLSEAADDLSAVHDDPMKRAVESLDALTSLPDGSPDPDRTTEPDRTAEPERPPAQREDANSESSAPAKQAGERLQDAAAELLANATQLSEIREASSQSNPSPEASKDLESTGTAAEASRSEKLARTLDELDRSIQARNQLQALAQEAFKQQQPSSEDETGEAAEQSSANRSSAESSDQSNGESSENSSSQSSEGSPNGQPSPQGKPTAGDASSTLAAAAQQAIRELAAKRQRQLQQIADAGKNKSDGPSSQESANNSSDSSGDSASDDPFGQLGEPGNESGEGQKMPSGGMLDAAAQARIDGQWGSLRARRNDDGIQDRKATVPLSYRPAVEAYFQAISAEAARSAPAGQGEDQP</sequence>
<feature type="compositionally biased region" description="Basic and acidic residues" evidence="1">
    <location>
        <begin position="1717"/>
        <end position="1740"/>
    </location>
</feature>
<proteinExistence type="predicted"/>
<organism evidence="3 4">
    <name type="scientific">Neorhodopirellula lusitana</name>
    <dbReference type="NCBI Taxonomy" id="445327"/>
    <lineage>
        <taxon>Bacteria</taxon>
        <taxon>Pseudomonadati</taxon>
        <taxon>Planctomycetota</taxon>
        <taxon>Planctomycetia</taxon>
        <taxon>Pirellulales</taxon>
        <taxon>Pirellulaceae</taxon>
        <taxon>Neorhodopirellula</taxon>
    </lineage>
</organism>
<feature type="region of interest" description="Disordered" evidence="1">
    <location>
        <begin position="1507"/>
        <end position="1558"/>
    </location>
</feature>
<feature type="transmembrane region" description="Helical" evidence="2">
    <location>
        <begin position="56"/>
        <end position="77"/>
    </location>
</feature>
<keyword evidence="2" id="KW-1133">Transmembrane helix</keyword>
<feature type="transmembrane region" description="Helical" evidence="2">
    <location>
        <begin position="83"/>
        <end position="100"/>
    </location>
</feature>
<feature type="compositionally biased region" description="Basic and acidic residues" evidence="1">
    <location>
        <begin position="1138"/>
        <end position="1149"/>
    </location>
</feature>
<feature type="compositionally biased region" description="Basic and acidic residues" evidence="1">
    <location>
        <begin position="1691"/>
        <end position="1703"/>
    </location>
</feature>
<feature type="compositionally biased region" description="Basic and acidic residues" evidence="1">
    <location>
        <begin position="1507"/>
        <end position="1523"/>
    </location>
</feature>
<name>A0ABY1PYH0_9BACT</name>
<feature type="region of interest" description="Disordered" evidence="1">
    <location>
        <begin position="1456"/>
        <end position="1485"/>
    </location>
</feature>
<feature type="transmembrane region" description="Helical" evidence="2">
    <location>
        <begin position="177"/>
        <end position="197"/>
    </location>
</feature>
<evidence type="ECO:0000256" key="1">
    <source>
        <dbReference type="SAM" id="MobiDB-lite"/>
    </source>
</evidence>
<feature type="compositionally biased region" description="Low complexity" evidence="1">
    <location>
        <begin position="1930"/>
        <end position="1949"/>
    </location>
</feature>
<evidence type="ECO:0000313" key="4">
    <source>
        <dbReference type="Proteomes" id="UP001158067"/>
    </source>
</evidence>
<keyword evidence="2" id="KW-0812">Transmembrane</keyword>
<reference evidence="3 4" key="1">
    <citation type="submission" date="2017-05" db="EMBL/GenBank/DDBJ databases">
        <authorList>
            <person name="Varghese N."/>
            <person name="Submissions S."/>
        </authorList>
    </citation>
    <scope>NUCLEOTIDE SEQUENCE [LARGE SCALE GENOMIC DNA]</scope>
    <source>
        <strain evidence="3 4">DSM 25457</strain>
    </source>
</reference>
<feature type="region of interest" description="Disordered" evidence="1">
    <location>
        <begin position="1221"/>
        <end position="1251"/>
    </location>
</feature>
<dbReference type="RefSeq" id="WP_283432164.1">
    <property type="nucleotide sequence ID" value="NZ_FXUG01000003.1"/>
</dbReference>
<gene>
    <name evidence="3" type="ORF">SAMN06265222_103385</name>
</gene>
<evidence type="ECO:0008006" key="5">
    <source>
        <dbReference type="Google" id="ProtNLM"/>
    </source>
</evidence>
<feature type="compositionally biased region" description="Basic and acidic residues" evidence="1">
    <location>
        <begin position="1467"/>
        <end position="1481"/>
    </location>
</feature>
<feature type="region of interest" description="Disordered" evidence="1">
    <location>
        <begin position="1138"/>
        <end position="1162"/>
    </location>
</feature>
<feature type="compositionally biased region" description="Low complexity" evidence="1">
    <location>
        <begin position="1843"/>
        <end position="1906"/>
    </location>
</feature>
<protein>
    <recommendedName>
        <fullName evidence="5">IgA-specific metalloendopeptidase</fullName>
    </recommendedName>
</protein>